<dbReference type="SUPFAM" id="SSF47413">
    <property type="entry name" value="lambda repressor-like DNA-binding domains"/>
    <property type="match status" value="1"/>
</dbReference>
<organism evidence="6 7">
    <name type="scientific">Photorhabdus bodei</name>
    <dbReference type="NCBI Taxonomy" id="2029681"/>
    <lineage>
        <taxon>Bacteria</taxon>
        <taxon>Pseudomonadati</taxon>
        <taxon>Pseudomonadota</taxon>
        <taxon>Gammaproteobacteria</taxon>
        <taxon>Enterobacterales</taxon>
        <taxon>Morganellaceae</taxon>
        <taxon>Photorhabdus</taxon>
    </lineage>
</organism>
<keyword evidence="4" id="KW-0804">Transcription</keyword>
<protein>
    <submittedName>
        <fullName evidence="6">Helix-turn-helix transcriptional regulator</fullName>
    </submittedName>
</protein>
<accession>A0AAW6BR84</accession>
<comment type="similarity">
    <text evidence="1">Belongs to the ner transcriptional regulatory family.</text>
</comment>
<comment type="caution">
    <text evidence="6">The sequence shown here is derived from an EMBL/GenBank/DDBJ whole genome shotgun (WGS) entry which is preliminary data.</text>
</comment>
<dbReference type="RefSeq" id="WP_271868115.1">
    <property type="nucleotide sequence ID" value="NZ_JAQMFO010000083.1"/>
</dbReference>
<gene>
    <name evidence="6" type="ORF">PH362_25330</name>
</gene>
<evidence type="ECO:0000256" key="2">
    <source>
        <dbReference type="ARBA" id="ARBA00023015"/>
    </source>
</evidence>
<dbReference type="Pfam" id="PF13693">
    <property type="entry name" value="HTH_35"/>
    <property type="match status" value="1"/>
</dbReference>
<dbReference type="InterPro" id="IPR038722">
    <property type="entry name" value="Ner_HTH_dom"/>
</dbReference>
<keyword evidence="3" id="KW-0238">DNA-binding</keyword>
<evidence type="ECO:0000256" key="1">
    <source>
        <dbReference type="ARBA" id="ARBA00006157"/>
    </source>
</evidence>
<dbReference type="GO" id="GO:0003677">
    <property type="term" value="F:DNA binding"/>
    <property type="evidence" value="ECO:0007669"/>
    <property type="project" value="UniProtKB-KW"/>
</dbReference>
<dbReference type="AlphaFoldDB" id="A0AAW6BR84"/>
<evidence type="ECO:0000256" key="4">
    <source>
        <dbReference type="ARBA" id="ARBA00023163"/>
    </source>
</evidence>
<dbReference type="EMBL" id="JAQMFO010000083">
    <property type="protein sequence ID" value="MDB6375111.1"/>
    <property type="molecule type" value="Genomic_DNA"/>
</dbReference>
<dbReference type="Proteomes" id="UP001212996">
    <property type="component" value="Unassembled WGS sequence"/>
</dbReference>
<evidence type="ECO:0000259" key="5">
    <source>
        <dbReference type="Pfam" id="PF13693"/>
    </source>
</evidence>
<name>A0AAW6BR84_9GAMM</name>
<evidence type="ECO:0000256" key="3">
    <source>
        <dbReference type="ARBA" id="ARBA00023125"/>
    </source>
</evidence>
<proteinExistence type="inferred from homology"/>
<keyword evidence="2" id="KW-0805">Transcription regulation</keyword>
<evidence type="ECO:0000313" key="7">
    <source>
        <dbReference type="Proteomes" id="UP001212996"/>
    </source>
</evidence>
<evidence type="ECO:0000313" key="6">
    <source>
        <dbReference type="EMBL" id="MDB6375111.1"/>
    </source>
</evidence>
<reference evidence="6" key="1">
    <citation type="submission" date="2023-01" db="EMBL/GenBank/DDBJ databases">
        <title>Genome sequencing of Photorhabdus bodei 09-20.</title>
        <authorList>
            <person name="Kalindamar S."/>
            <person name="Kumru S."/>
        </authorList>
    </citation>
    <scope>NUCLEOTIDE SEQUENCE</scope>
    <source>
        <strain evidence="6">09-20</strain>
    </source>
</reference>
<dbReference type="InterPro" id="IPR010982">
    <property type="entry name" value="Lambda_DNA-bd_dom_sf"/>
</dbReference>
<feature type="domain" description="Ner winged helix-turn-helix DNA-binding" evidence="5">
    <location>
        <begin position="55"/>
        <end position="119"/>
    </location>
</feature>
<dbReference type="Gene3D" id="1.10.260.40">
    <property type="entry name" value="lambda repressor-like DNA-binding domains"/>
    <property type="match status" value="1"/>
</dbReference>
<sequence>MAGFNVLVQLFLAFRASADSGKKLYQHKNINMQEYEYSTLNNQTEEKKRMIVEGDWHPADIIAGLKKRGTSLSAVSREAGLASSTLSNALHRPWPKGEQLIATALNREPYEIWPSRYTDILDELPLSKLI</sequence>